<accession>A0A1G6MTI5</accession>
<organism evidence="1 2">
    <name type="scientific">Williamwhitmania taraxaci</name>
    <dbReference type="NCBI Taxonomy" id="1640674"/>
    <lineage>
        <taxon>Bacteria</taxon>
        <taxon>Pseudomonadati</taxon>
        <taxon>Bacteroidota</taxon>
        <taxon>Bacteroidia</taxon>
        <taxon>Bacteroidales</taxon>
        <taxon>Williamwhitmaniaceae</taxon>
        <taxon>Williamwhitmania</taxon>
    </lineage>
</organism>
<name>A0A1G6MTI5_9BACT</name>
<gene>
    <name evidence="1" type="ORF">SAMN05216323_103824</name>
</gene>
<dbReference type="STRING" id="1640674.SAMN05216323_103824"/>
<evidence type="ECO:0000313" key="2">
    <source>
        <dbReference type="Proteomes" id="UP000199452"/>
    </source>
</evidence>
<protein>
    <submittedName>
        <fullName evidence="1">Uncharacterized protein</fullName>
    </submittedName>
</protein>
<evidence type="ECO:0000313" key="1">
    <source>
        <dbReference type="EMBL" id="SDC58741.1"/>
    </source>
</evidence>
<keyword evidence="2" id="KW-1185">Reference proteome</keyword>
<dbReference type="AlphaFoldDB" id="A0A1G6MTI5"/>
<sequence length="137" mass="15877">MLKISGINSSVPITNLGLIGPIIIKKMGEEGVSIVQPMDLMQKKRGYYTPKRASKLWPPFGDYLWLQMSHHASKSIYLSTKCSYRHRLPPTQFTSLRKKYATILCYVNNCFFLCVESTQRLWRQLKVHIPTTIQDQQ</sequence>
<dbReference type="Proteomes" id="UP000199452">
    <property type="component" value="Unassembled WGS sequence"/>
</dbReference>
<proteinExistence type="predicted"/>
<dbReference type="EMBL" id="FMYP01000038">
    <property type="protein sequence ID" value="SDC58741.1"/>
    <property type="molecule type" value="Genomic_DNA"/>
</dbReference>
<reference evidence="1 2" key="1">
    <citation type="submission" date="2016-09" db="EMBL/GenBank/DDBJ databases">
        <authorList>
            <person name="Capua I."/>
            <person name="De Benedictis P."/>
            <person name="Joannis T."/>
            <person name="Lombin L.H."/>
            <person name="Cattoli G."/>
        </authorList>
    </citation>
    <scope>NUCLEOTIDE SEQUENCE [LARGE SCALE GENOMIC DNA]</scope>
    <source>
        <strain evidence="1 2">A7P-90m</strain>
    </source>
</reference>